<evidence type="ECO:0000313" key="2">
    <source>
        <dbReference type="Proteomes" id="UP001177260"/>
    </source>
</evidence>
<evidence type="ECO:0000313" key="1">
    <source>
        <dbReference type="EMBL" id="KAK1143929.1"/>
    </source>
</evidence>
<name>A0ACC3B1A1_9EURO</name>
<proteinExistence type="predicted"/>
<gene>
    <name evidence="1" type="ORF">N8T08_005838</name>
</gene>
<accession>A0ACC3B1A1</accession>
<keyword evidence="2" id="KW-1185">Reference proteome</keyword>
<sequence length="517" mass="58546">MSAFWPLTVPRVLRAILVAAVAMIVLSLLLLRSPKTQTTARLESVELETPSYNGTMDHGDTLYYDEASTTDSPPDRVEQTIIQMPVIDSDLVTDVSQYFIDYPIEEPYESKFGELGRRCRVLRDWLAYAEKTDPTTRDLLLAAVNRVALSSFPFLQRPPGQQPSEQPFTDLRASFKAGSSGIVIPTSDKTLRFAAHLIGSLRYVLGSTLPIQIVYAGDRDLRSQSREYLSSLAEHGPPIEFLDIMTIFDDTTLRLQSGGWAIKAFAALASRFERVILADSDAVFFQPPEVLFEHDAFLRSGSLLFHDRLLWKHQFASRHAWWRDQIRRPSPAMSSSRVWTEDYAEEGDSGLVVMDKSRIDVLVGLLHVCWQNTHAVREEVTYQITYGDKESWWMGMELTGAGYEFSQHYGGIVGWADMDGYLPRVCSFVIAHVDAKDQLLWWNGSLLKNKGIQAMEKVYDIPTNWMIDAEWWKGDTKQDMSCMVGGEVRNLTSNQINTLERSIELAQRVDAVILAPE</sequence>
<protein>
    <submittedName>
        <fullName evidence="1">Uncharacterized protein</fullName>
    </submittedName>
</protein>
<reference evidence="1 2" key="1">
    <citation type="journal article" date="2023" name="ACS Omega">
        <title>Identification of the Neoaspergillic Acid Biosynthesis Gene Cluster by Establishing an In Vitro CRISPR-Ribonucleoprotein Genetic System in Aspergillus melleus.</title>
        <authorList>
            <person name="Yuan B."/>
            <person name="Grau M.F."/>
            <person name="Murata R.M."/>
            <person name="Torok T."/>
            <person name="Venkateswaran K."/>
            <person name="Stajich J.E."/>
            <person name="Wang C.C.C."/>
        </authorList>
    </citation>
    <scope>NUCLEOTIDE SEQUENCE [LARGE SCALE GENOMIC DNA]</scope>
    <source>
        <strain evidence="1 2">IMV 1140</strain>
    </source>
</reference>
<organism evidence="1 2">
    <name type="scientific">Aspergillus melleus</name>
    <dbReference type="NCBI Taxonomy" id="138277"/>
    <lineage>
        <taxon>Eukaryota</taxon>
        <taxon>Fungi</taxon>
        <taxon>Dikarya</taxon>
        <taxon>Ascomycota</taxon>
        <taxon>Pezizomycotina</taxon>
        <taxon>Eurotiomycetes</taxon>
        <taxon>Eurotiomycetidae</taxon>
        <taxon>Eurotiales</taxon>
        <taxon>Aspergillaceae</taxon>
        <taxon>Aspergillus</taxon>
        <taxon>Aspergillus subgen. Circumdati</taxon>
    </lineage>
</organism>
<dbReference type="Proteomes" id="UP001177260">
    <property type="component" value="Unassembled WGS sequence"/>
</dbReference>
<dbReference type="EMBL" id="JAOPJF010000034">
    <property type="protein sequence ID" value="KAK1143929.1"/>
    <property type="molecule type" value="Genomic_DNA"/>
</dbReference>
<comment type="caution">
    <text evidence="1">The sequence shown here is derived from an EMBL/GenBank/DDBJ whole genome shotgun (WGS) entry which is preliminary data.</text>
</comment>